<dbReference type="CDD" id="cd00161">
    <property type="entry name" value="beta-trefoil_Ricin-like"/>
    <property type="match status" value="1"/>
</dbReference>
<dbReference type="PANTHER" id="PTHR43576">
    <property type="entry name" value="ALPHA-L-ARABINOFURANOSIDASE C-RELATED"/>
    <property type="match status" value="1"/>
</dbReference>
<feature type="domain" description="Ricin B lectin" evidence="1">
    <location>
        <begin position="501"/>
        <end position="578"/>
    </location>
</feature>
<dbReference type="InterPro" id="IPR017853">
    <property type="entry name" value="GH"/>
</dbReference>
<gene>
    <name evidence="2" type="ORF">MOP44_13890</name>
</gene>
<feature type="domain" description="Ricin B lectin" evidence="1">
    <location>
        <begin position="585"/>
        <end position="644"/>
    </location>
</feature>
<dbReference type="InterPro" id="IPR013780">
    <property type="entry name" value="Glyco_hydro_b"/>
</dbReference>
<dbReference type="AlphaFoldDB" id="A0A9J7BH07"/>
<dbReference type="SUPFAM" id="SSF51445">
    <property type="entry name" value="(Trans)glycosidases"/>
    <property type="match status" value="1"/>
</dbReference>
<dbReference type="KEGG" id="orp:MOP44_13890"/>
<dbReference type="InterPro" id="IPR000772">
    <property type="entry name" value="Ricin_B_lectin"/>
</dbReference>
<keyword evidence="3" id="KW-1185">Reference proteome</keyword>
<dbReference type="Pfam" id="PF14200">
    <property type="entry name" value="RicinB_lectin_2"/>
    <property type="match status" value="2"/>
</dbReference>
<dbReference type="Gene3D" id="2.80.10.50">
    <property type="match status" value="1"/>
</dbReference>
<dbReference type="Gene3D" id="3.20.20.80">
    <property type="entry name" value="Glycosidases"/>
    <property type="match status" value="1"/>
</dbReference>
<dbReference type="GO" id="GO:0000272">
    <property type="term" value="P:polysaccharide catabolic process"/>
    <property type="evidence" value="ECO:0007669"/>
    <property type="project" value="TreeGrafter"/>
</dbReference>
<dbReference type="InterPro" id="IPR035992">
    <property type="entry name" value="Ricin_B-like_lectins"/>
</dbReference>
<evidence type="ECO:0000259" key="1">
    <source>
        <dbReference type="Pfam" id="PF14200"/>
    </source>
</evidence>
<dbReference type="Proteomes" id="UP001059380">
    <property type="component" value="Chromosome"/>
</dbReference>
<reference evidence="2" key="1">
    <citation type="submission" date="2021-04" db="EMBL/GenBank/DDBJ databases">
        <title>Phylogenetic analysis of Acidobacteriaceae.</title>
        <authorList>
            <person name="Qiu L."/>
            <person name="Zhang Q."/>
        </authorList>
    </citation>
    <scope>NUCLEOTIDE SEQUENCE</scope>
    <source>
        <strain evidence="2">DSM 25168</strain>
    </source>
</reference>
<protein>
    <submittedName>
        <fullName evidence="2">RICIN domain-containing protein</fullName>
    </submittedName>
</protein>
<sequence>MMSSPSYSSQQAARSHAVRMFALGAILLGCGLVTSPLAAQTSANVSINAASNMGSVPSQGGYGVGSSVYDGYMTNQGLGAALKTGGFNAIRYPGGSYADIFNFISGSNNTLNNGGYFAPGDTFDNWIADLIRPSGAKGVITINYGSNTTNNGPGTTSTAASWVQYANITNNDGILYWEIGNEIYGNGYYSGFNWEYDLHVLNQTASARVGNSALSPSAYGTNAAAFIKAMKAVDPNIKCGVYLSTSPYVPGWNQGVLTALSSALQGSGYTLDFVIDHWYPNGTDAQVLAAPATVSSEISTFRSAIQQYYTLGNGSQIQILVTEAAANRNGGLYPYLFTADQYLSWFEQGASNVDYQELNSGVFEDSSTNTPDGPWYGVQFDSLVARPGDRLVSASSSNSLLRAHGVRRSDGQVGVVLINDDPNNSTTVSISVSGAALSTIGTKYTFGNANFSPGANTPNSGIGSSSISGVGNNFSITVPAYTSVAVVIPQTSTNTANLIANGNYIISNYQTGLTIDDYGFSKTAGTYLDMWPATGGSNQTWTVTNLGNNYIYLTSAYSGLAMDVYGGSTSSGAKIDQWYWSNTSNQIWKVVSMGNGNYELLSQKSGLALGVPAAISGSGSRTLLNGTGLDQETVTGAANQLWSFNN</sequence>
<evidence type="ECO:0000313" key="2">
    <source>
        <dbReference type="EMBL" id="UWZ81675.1"/>
    </source>
</evidence>
<evidence type="ECO:0000313" key="3">
    <source>
        <dbReference type="Proteomes" id="UP001059380"/>
    </source>
</evidence>
<name>A0A9J7BH07_9BACT</name>
<dbReference type="PROSITE" id="PS50231">
    <property type="entry name" value="RICIN_B_LECTIN"/>
    <property type="match status" value="1"/>
</dbReference>
<dbReference type="SUPFAM" id="SSF50370">
    <property type="entry name" value="Ricin B-like lectins"/>
    <property type="match status" value="1"/>
</dbReference>
<organism evidence="2 3">
    <name type="scientific">Occallatibacter riparius</name>
    <dbReference type="NCBI Taxonomy" id="1002689"/>
    <lineage>
        <taxon>Bacteria</taxon>
        <taxon>Pseudomonadati</taxon>
        <taxon>Acidobacteriota</taxon>
        <taxon>Terriglobia</taxon>
        <taxon>Terriglobales</taxon>
        <taxon>Acidobacteriaceae</taxon>
        <taxon>Occallatibacter</taxon>
    </lineage>
</organism>
<dbReference type="RefSeq" id="WP_260790515.1">
    <property type="nucleotide sequence ID" value="NZ_CP093313.1"/>
</dbReference>
<dbReference type="PANTHER" id="PTHR43576:SF3">
    <property type="entry name" value="ALPHA-L-ARABINOFURANOSIDASE C"/>
    <property type="match status" value="1"/>
</dbReference>
<accession>A0A9J7BH07</accession>
<dbReference type="EMBL" id="CP093313">
    <property type="protein sequence ID" value="UWZ81675.1"/>
    <property type="molecule type" value="Genomic_DNA"/>
</dbReference>
<proteinExistence type="predicted"/>
<dbReference type="Gene3D" id="2.60.40.1180">
    <property type="entry name" value="Golgi alpha-mannosidase II"/>
    <property type="match status" value="1"/>
</dbReference>